<evidence type="ECO:0000313" key="4">
    <source>
        <dbReference type="Proteomes" id="UP000078287"/>
    </source>
</evidence>
<comment type="caution">
    <text evidence="3">The sequence shown here is derived from an EMBL/GenBank/DDBJ whole genome shotgun (WGS) entry which is preliminary data.</text>
</comment>
<reference evidence="3 4" key="1">
    <citation type="submission" date="2016-04" db="EMBL/GenBank/DDBJ databases">
        <title>Chloroflexus islandicus sp. nov., a thermophilic filamentous anoxygenic phototrophic bacterium from geyser Strokkur (Iceland).</title>
        <authorList>
            <person name="Gaisin V.A."/>
            <person name="Kalashnikov A.M."/>
            <person name="Sukhacheva M.V."/>
            <person name="Grouzdev D.S."/>
            <person name="Ivanov T.M."/>
            <person name="Kuznetsov B."/>
            <person name="Gorlenko V.M."/>
        </authorList>
    </citation>
    <scope>NUCLEOTIDE SEQUENCE [LARGE SCALE GENOMIC DNA]</scope>
    <source>
        <strain evidence="4">isl-2</strain>
    </source>
</reference>
<keyword evidence="2" id="KW-0472">Membrane</keyword>
<protein>
    <recommendedName>
        <fullName evidence="5">Cell division protein FtsL</fullName>
    </recommendedName>
</protein>
<keyword evidence="2" id="KW-0812">Transmembrane</keyword>
<dbReference type="AlphaFoldDB" id="A0A178MKD7"/>
<evidence type="ECO:0008006" key="5">
    <source>
        <dbReference type="Google" id="ProtNLM"/>
    </source>
</evidence>
<name>A0A178MKD7_9CHLR</name>
<evidence type="ECO:0000256" key="2">
    <source>
        <dbReference type="SAM" id="Phobius"/>
    </source>
</evidence>
<keyword evidence="4" id="KW-1185">Reference proteome</keyword>
<gene>
    <name evidence="3" type="ORF">A6A03_07060</name>
</gene>
<dbReference type="Proteomes" id="UP000078287">
    <property type="component" value="Unassembled WGS sequence"/>
</dbReference>
<dbReference type="OrthoDB" id="162860at2"/>
<feature type="transmembrane region" description="Helical" evidence="2">
    <location>
        <begin position="33"/>
        <end position="56"/>
    </location>
</feature>
<accession>A0A178MKD7</accession>
<dbReference type="EMBL" id="LWQS01000021">
    <property type="protein sequence ID" value="OAN49059.1"/>
    <property type="molecule type" value="Genomic_DNA"/>
</dbReference>
<evidence type="ECO:0000313" key="3">
    <source>
        <dbReference type="EMBL" id="OAN49059.1"/>
    </source>
</evidence>
<keyword evidence="1" id="KW-0175">Coiled coil</keyword>
<feature type="coiled-coil region" evidence="1">
    <location>
        <begin position="55"/>
        <end position="99"/>
    </location>
</feature>
<organism evidence="3 4">
    <name type="scientific">Chloroflexus islandicus</name>
    <dbReference type="NCBI Taxonomy" id="1707952"/>
    <lineage>
        <taxon>Bacteria</taxon>
        <taxon>Bacillati</taxon>
        <taxon>Chloroflexota</taxon>
        <taxon>Chloroflexia</taxon>
        <taxon>Chloroflexales</taxon>
        <taxon>Chloroflexineae</taxon>
        <taxon>Chloroflexaceae</taxon>
        <taxon>Chloroflexus</taxon>
    </lineage>
</organism>
<dbReference type="STRING" id="1707952.A6A03_07060"/>
<dbReference type="RefSeq" id="WP_066782644.1">
    <property type="nucleotide sequence ID" value="NZ_LWQS01000021.1"/>
</dbReference>
<evidence type="ECO:0000256" key="1">
    <source>
        <dbReference type="SAM" id="Coils"/>
    </source>
</evidence>
<sequence>MAVRSEQIPALLGRVRLRRIDLSRYLKLDGARYMLLLALICCLLSVLTLLQSGLVARMNYELVELRQQQVQLTREYSQLQEQLARVQSVEARLKRAAELGFRQPTPDQLRYVRIPNLPNLDE</sequence>
<keyword evidence="2" id="KW-1133">Transmembrane helix</keyword>
<proteinExistence type="predicted"/>